<evidence type="ECO:0000313" key="1">
    <source>
        <dbReference type="EMBL" id="PON61278.1"/>
    </source>
</evidence>
<keyword evidence="2" id="KW-1185">Reference proteome</keyword>
<dbReference type="OrthoDB" id="10379076at2759"/>
<comment type="caution">
    <text evidence="1">The sequence shown here is derived from an EMBL/GenBank/DDBJ whole genome shotgun (WGS) entry which is preliminary data.</text>
</comment>
<gene>
    <name evidence="1" type="ORF">PanWU01x14_146550</name>
</gene>
<dbReference type="AlphaFoldDB" id="A0A2P5CJQ9"/>
<accession>A0A2P5CJQ9</accession>
<dbReference type="EMBL" id="JXTB01000122">
    <property type="protein sequence ID" value="PON61278.1"/>
    <property type="molecule type" value="Genomic_DNA"/>
</dbReference>
<proteinExistence type="predicted"/>
<evidence type="ECO:0000313" key="2">
    <source>
        <dbReference type="Proteomes" id="UP000237105"/>
    </source>
</evidence>
<protein>
    <submittedName>
        <fullName evidence="1">Uncharacterized protein</fullName>
    </submittedName>
</protein>
<sequence>MDLFSILQELMRYVYLPYLVFTYTETRLLDIITLQSIFGSSSELG</sequence>
<dbReference type="Proteomes" id="UP000237105">
    <property type="component" value="Unassembled WGS sequence"/>
</dbReference>
<name>A0A2P5CJQ9_PARAD</name>
<organism evidence="1 2">
    <name type="scientific">Parasponia andersonii</name>
    <name type="common">Sponia andersonii</name>
    <dbReference type="NCBI Taxonomy" id="3476"/>
    <lineage>
        <taxon>Eukaryota</taxon>
        <taxon>Viridiplantae</taxon>
        <taxon>Streptophyta</taxon>
        <taxon>Embryophyta</taxon>
        <taxon>Tracheophyta</taxon>
        <taxon>Spermatophyta</taxon>
        <taxon>Magnoliopsida</taxon>
        <taxon>eudicotyledons</taxon>
        <taxon>Gunneridae</taxon>
        <taxon>Pentapetalae</taxon>
        <taxon>rosids</taxon>
        <taxon>fabids</taxon>
        <taxon>Rosales</taxon>
        <taxon>Cannabaceae</taxon>
        <taxon>Parasponia</taxon>
    </lineage>
</organism>
<reference evidence="2" key="1">
    <citation type="submission" date="2016-06" db="EMBL/GenBank/DDBJ databases">
        <title>Parallel loss of symbiosis genes in relatives of nitrogen-fixing non-legume Parasponia.</title>
        <authorList>
            <person name="Van Velzen R."/>
            <person name="Holmer R."/>
            <person name="Bu F."/>
            <person name="Rutten L."/>
            <person name="Van Zeijl A."/>
            <person name="Liu W."/>
            <person name="Santuari L."/>
            <person name="Cao Q."/>
            <person name="Sharma T."/>
            <person name="Shen D."/>
            <person name="Roswanjaya Y."/>
            <person name="Wardhani T."/>
            <person name="Kalhor M.S."/>
            <person name="Jansen J."/>
            <person name="Van den Hoogen J."/>
            <person name="Gungor B."/>
            <person name="Hartog M."/>
            <person name="Hontelez J."/>
            <person name="Verver J."/>
            <person name="Yang W.-C."/>
            <person name="Schijlen E."/>
            <person name="Repin R."/>
            <person name="Schilthuizen M."/>
            <person name="Schranz E."/>
            <person name="Heidstra R."/>
            <person name="Miyata K."/>
            <person name="Fedorova E."/>
            <person name="Kohlen W."/>
            <person name="Bisseling T."/>
            <person name="Smit S."/>
            <person name="Geurts R."/>
        </authorList>
    </citation>
    <scope>NUCLEOTIDE SEQUENCE [LARGE SCALE GENOMIC DNA]</scope>
    <source>
        <strain evidence="2">cv. WU1-14</strain>
    </source>
</reference>